<dbReference type="InterPro" id="IPR011009">
    <property type="entry name" value="Kinase-like_dom_sf"/>
</dbReference>
<dbReference type="Pfam" id="PF03109">
    <property type="entry name" value="ABC1"/>
    <property type="match status" value="1"/>
</dbReference>
<dbReference type="EMBL" id="NOXU01000029">
    <property type="protein sequence ID" value="OYQ34244.1"/>
    <property type="molecule type" value="Genomic_DNA"/>
</dbReference>
<accession>A0A255YZY4</accession>
<evidence type="ECO:0000256" key="1">
    <source>
        <dbReference type="ARBA" id="ARBA00009670"/>
    </source>
</evidence>
<keyword evidence="7" id="KW-1185">Reference proteome</keyword>
<evidence type="ECO:0000256" key="2">
    <source>
        <dbReference type="ARBA" id="ARBA00022679"/>
    </source>
</evidence>
<proteinExistence type="inferred from homology"/>
<keyword evidence="3" id="KW-0547">Nucleotide-binding</keyword>
<feature type="domain" description="ABC1 atypical kinase-like" evidence="5">
    <location>
        <begin position="95"/>
        <end position="331"/>
    </location>
</feature>
<name>A0A255YZY4_9PROT</name>
<dbReference type="PANTHER" id="PTHR43851">
    <property type="match status" value="1"/>
</dbReference>
<comment type="similarity">
    <text evidence="1">Belongs to the protein kinase superfamily. ADCK protein kinase family.</text>
</comment>
<dbReference type="GO" id="GO:0006744">
    <property type="term" value="P:ubiquinone biosynthetic process"/>
    <property type="evidence" value="ECO:0007669"/>
    <property type="project" value="TreeGrafter"/>
</dbReference>
<evidence type="ECO:0000259" key="5">
    <source>
        <dbReference type="Pfam" id="PF03109"/>
    </source>
</evidence>
<gene>
    <name evidence="6" type="ORF">CHU95_12415</name>
</gene>
<dbReference type="InterPro" id="IPR034646">
    <property type="entry name" value="ADCK3_dom"/>
</dbReference>
<comment type="caution">
    <text evidence="6">The sequence shown here is derived from an EMBL/GenBank/DDBJ whole genome shotgun (WGS) entry which is preliminary data.</text>
</comment>
<dbReference type="CDD" id="cd13970">
    <property type="entry name" value="ABC1_ADCK3"/>
    <property type="match status" value="1"/>
</dbReference>
<evidence type="ECO:0000256" key="3">
    <source>
        <dbReference type="ARBA" id="ARBA00022741"/>
    </source>
</evidence>
<dbReference type="OrthoDB" id="9795390at2"/>
<evidence type="ECO:0000256" key="4">
    <source>
        <dbReference type="ARBA" id="ARBA00022840"/>
    </source>
</evidence>
<dbReference type="GO" id="GO:0005524">
    <property type="term" value="F:ATP binding"/>
    <property type="evidence" value="ECO:0007669"/>
    <property type="project" value="UniProtKB-KW"/>
</dbReference>
<keyword evidence="4" id="KW-0067">ATP-binding</keyword>
<dbReference type="InterPro" id="IPR051409">
    <property type="entry name" value="Atypical_kinase_ADCK"/>
</dbReference>
<dbReference type="Proteomes" id="UP000216998">
    <property type="component" value="Unassembled WGS sequence"/>
</dbReference>
<dbReference type="InterPro" id="IPR004147">
    <property type="entry name" value="ABC1_dom"/>
</dbReference>
<evidence type="ECO:0000313" key="6">
    <source>
        <dbReference type="EMBL" id="OYQ34244.1"/>
    </source>
</evidence>
<reference evidence="6 7" key="1">
    <citation type="submission" date="2017-07" db="EMBL/GenBank/DDBJ databases">
        <title>Niveispirillum cyanobacteriorum sp. nov., isolated from cyanobacterial aggregates in a eutrophic lake.</title>
        <authorList>
            <person name="Cai H."/>
        </authorList>
    </citation>
    <scope>NUCLEOTIDE SEQUENCE [LARGE SCALE GENOMIC DNA]</scope>
    <source>
        <strain evidence="7">TH1-14</strain>
    </source>
</reference>
<dbReference type="SUPFAM" id="SSF56112">
    <property type="entry name" value="Protein kinase-like (PK-like)"/>
    <property type="match status" value="1"/>
</dbReference>
<sequence length="439" mass="48383">MNDRSRPVPQARFARLAAFGQIAGGVATGMVGEGLRRLAKGERPQLSELILTPGNARKVTEQLSRLRGAAMKLGQMLSMDAGDVLPPELTSILAQLRDNAHIMPPPQLDRVLVEAWGSNWRRRFLRFDPTPIAAASIGQVHRATLPGGRELAIKVQYPGVAASIDADIDNVATLLRLSGLLPATLNIAPLLAEAKKQLHEEADYQREAAEMRHFKTLLGQDDRFLVPEPVDDLLRPTVLPMDFLSGRPIDKLADATQSERDRAVTALLDLVLRELFVFGHMQTDPNFANYRWQPETGRILLLDFGAARAVAPVTAEAYRLLLQAGLAGSADDIRNALLRIGFVSPTQLDRHGLAIEEMIGILLRHLERSRDSLFDFADRSFVAGLRERGAPILADRSTWTLPPADTLFIQRKISGTVLLSVRLRAKLPLIEMLTPFAKA</sequence>
<evidence type="ECO:0000313" key="7">
    <source>
        <dbReference type="Proteomes" id="UP000216998"/>
    </source>
</evidence>
<organism evidence="6 7">
    <name type="scientific">Niveispirillum lacus</name>
    <dbReference type="NCBI Taxonomy" id="1981099"/>
    <lineage>
        <taxon>Bacteria</taxon>
        <taxon>Pseudomonadati</taxon>
        <taxon>Pseudomonadota</taxon>
        <taxon>Alphaproteobacteria</taxon>
        <taxon>Rhodospirillales</taxon>
        <taxon>Azospirillaceae</taxon>
        <taxon>Niveispirillum</taxon>
    </lineage>
</organism>
<protein>
    <submittedName>
        <fullName evidence="6">Ubiquinol-cytochrome C reductase</fullName>
    </submittedName>
</protein>
<dbReference type="RefSeq" id="WP_094456654.1">
    <property type="nucleotide sequence ID" value="NZ_NOXU01000029.1"/>
</dbReference>
<keyword evidence="2" id="KW-0808">Transferase</keyword>
<dbReference type="AlphaFoldDB" id="A0A255YZY4"/>
<dbReference type="GO" id="GO:0016740">
    <property type="term" value="F:transferase activity"/>
    <property type="evidence" value="ECO:0007669"/>
    <property type="project" value="UniProtKB-KW"/>
</dbReference>
<dbReference type="PANTHER" id="PTHR43851:SF3">
    <property type="entry name" value="COENZYME Q8"/>
    <property type="match status" value="1"/>
</dbReference>